<evidence type="ECO:0008006" key="3">
    <source>
        <dbReference type="Google" id="ProtNLM"/>
    </source>
</evidence>
<accession>A0A828Z1P8</accession>
<proteinExistence type="predicted"/>
<evidence type="ECO:0000313" key="1">
    <source>
        <dbReference type="EMBL" id="EKR65157.1"/>
    </source>
</evidence>
<gene>
    <name evidence="1" type="ORF">LEP1GSC036_0491</name>
</gene>
<dbReference type="EMBL" id="AFLV02000023">
    <property type="protein sequence ID" value="EKR65157.1"/>
    <property type="molecule type" value="Genomic_DNA"/>
</dbReference>
<comment type="caution">
    <text evidence="1">The sequence shown here is derived from an EMBL/GenBank/DDBJ whole genome shotgun (WGS) entry which is preliminary data.</text>
</comment>
<sequence>MKSRLLKRNSIWNRLGKIFRNQMLNETRFPLIPKILKGFIVIVSAPSFTAWTVSCGLKPVPPPAGKFCDVWHKPVECVELNFRKGIGDLGQGPLPLRMKSVVLYDLEIEDKQNVLIEVLHEHRVRITFPGKESRLYLKIKDPEERKRRWEKAREELFK</sequence>
<dbReference type="AlphaFoldDB" id="A0A828Z1P8"/>
<dbReference type="Proteomes" id="UP000001338">
    <property type="component" value="Unassembled WGS sequence"/>
</dbReference>
<reference evidence="1 2" key="1">
    <citation type="submission" date="2012-10" db="EMBL/GenBank/DDBJ databases">
        <authorList>
            <person name="Harkins D.M."/>
            <person name="Durkin A.S."/>
            <person name="Brinkac L.M."/>
            <person name="Haft D.H."/>
            <person name="Selengut J.D."/>
            <person name="Sanka R."/>
            <person name="DePew J."/>
            <person name="Purushe J."/>
            <person name="Whelen A.C."/>
            <person name="Vinetz J.M."/>
            <person name="Sutton G.G."/>
            <person name="Nierman W.C."/>
            <person name="Fouts D.E."/>
        </authorList>
    </citation>
    <scope>NUCLEOTIDE SEQUENCE [LARGE SCALE GENOMIC DNA]</scope>
    <source>
        <strain evidence="1 2">2006001853</strain>
    </source>
</reference>
<dbReference type="NCBIfam" id="NF047809">
    <property type="entry name" value="LIC12806_lipo"/>
    <property type="match status" value="1"/>
</dbReference>
<protein>
    <recommendedName>
        <fullName evidence="3">Lipoprotein</fullName>
    </recommendedName>
</protein>
<name>A0A828Z1P8_9LEPT</name>
<evidence type="ECO:0000313" key="2">
    <source>
        <dbReference type="Proteomes" id="UP000001338"/>
    </source>
</evidence>
<organism evidence="1 2">
    <name type="scientific">Leptospira weilii str. 2006001853</name>
    <dbReference type="NCBI Taxonomy" id="1001589"/>
    <lineage>
        <taxon>Bacteria</taxon>
        <taxon>Pseudomonadati</taxon>
        <taxon>Spirochaetota</taxon>
        <taxon>Spirochaetia</taxon>
        <taxon>Leptospirales</taxon>
        <taxon>Leptospiraceae</taxon>
        <taxon>Leptospira</taxon>
    </lineage>
</organism>